<proteinExistence type="predicted"/>
<accession>A0A8J7LA60</accession>
<dbReference type="AlphaFoldDB" id="A0A8J7LA60"/>
<organism evidence="1 2">
    <name type="scientific">Amazonocrinis nigriterrae CENA67</name>
    <dbReference type="NCBI Taxonomy" id="2794033"/>
    <lineage>
        <taxon>Bacteria</taxon>
        <taxon>Bacillati</taxon>
        <taxon>Cyanobacteriota</taxon>
        <taxon>Cyanophyceae</taxon>
        <taxon>Nostocales</taxon>
        <taxon>Nostocaceae</taxon>
        <taxon>Amazonocrinis</taxon>
        <taxon>Amazonocrinis nigriterrae</taxon>
    </lineage>
</organism>
<keyword evidence="2" id="KW-1185">Reference proteome</keyword>
<gene>
    <name evidence="1" type="ORF">I8748_08615</name>
</gene>
<evidence type="ECO:0000313" key="1">
    <source>
        <dbReference type="EMBL" id="MBH8562236.1"/>
    </source>
</evidence>
<dbReference type="Proteomes" id="UP000632766">
    <property type="component" value="Unassembled WGS sequence"/>
</dbReference>
<reference evidence="1 2" key="1">
    <citation type="journal article" date="2021" name="Int. J. Syst. Evol. Microbiol.">
        <title>Amazonocrinis nigriterrae gen. nov., sp. nov., Atlanticothrix silvestris gen. nov., sp. nov. and Dendronalium phyllosphericum gen. nov., sp. nov., nostocacean cyanobacteria from Brazilian environments.</title>
        <authorList>
            <person name="Alvarenga D.O."/>
            <person name="Andreote A.P.D."/>
            <person name="Branco L.H.Z."/>
            <person name="Delbaje E."/>
            <person name="Cruz R.B."/>
            <person name="Varani A.M."/>
            <person name="Fiore M.F."/>
        </authorList>
    </citation>
    <scope>NUCLEOTIDE SEQUENCE [LARGE SCALE GENOMIC DNA]</scope>
    <source>
        <strain evidence="1 2">CENA67</strain>
    </source>
</reference>
<dbReference type="RefSeq" id="WP_198124200.1">
    <property type="nucleotide sequence ID" value="NZ_JAECZC010000010.1"/>
</dbReference>
<dbReference type="EMBL" id="JAECZC010000010">
    <property type="protein sequence ID" value="MBH8562236.1"/>
    <property type="molecule type" value="Genomic_DNA"/>
</dbReference>
<sequence>MGKNLLMPYALSDEATMALYATCAFGEWKAIALLTEQMAIIQATAKYSCSHLS</sequence>
<comment type="caution">
    <text evidence="1">The sequence shown here is derived from an EMBL/GenBank/DDBJ whole genome shotgun (WGS) entry which is preliminary data.</text>
</comment>
<protein>
    <submittedName>
        <fullName evidence="1">Uncharacterized protein</fullName>
    </submittedName>
</protein>
<evidence type="ECO:0000313" key="2">
    <source>
        <dbReference type="Proteomes" id="UP000632766"/>
    </source>
</evidence>
<name>A0A8J7LA60_9NOST</name>